<evidence type="ECO:0000313" key="2">
    <source>
        <dbReference type="EMBL" id="KQJ85729.1"/>
    </source>
</evidence>
<dbReference type="Proteomes" id="UP000008810">
    <property type="component" value="Chromosome 4"/>
</dbReference>
<name>A0A0Q3P9T0_BRADI</name>
<dbReference type="PANTHER" id="PTHR33264:SF8">
    <property type="entry name" value="EXPRESSED PROTEIN"/>
    <property type="match status" value="1"/>
</dbReference>
<dbReference type="Gramene" id="KQJ85729">
    <property type="protein sequence ID" value="KQJ85729"/>
    <property type="gene ID" value="BRADI_4g01290v3"/>
</dbReference>
<dbReference type="EnsemblPlants" id="KQJ85729">
    <property type="protein sequence ID" value="KQJ85729"/>
    <property type="gene ID" value="BRADI_4g01290v3"/>
</dbReference>
<feature type="region of interest" description="Disordered" evidence="1">
    <location>
        <begin position="18"/>
        <end position="37"/>
    </location>
</feature>
<gene>
    <name evidence="2" type="ORF">BRADI_4g01290v3</name>
</gene>
<dbReference type="InParanoid" id="A0A0Q3P9T0"/>
<dbReference type="AlphaFoldDB" id="A0A0Q3P9T0"/>
<keyword evidence="4" id="KW-1185">Reference proteome</keyword>
<organism evidence="2">
    <name type="scientific">Brachypodium distachyon</name>
    <name type="common">Purple false brome</name>
    <name type="synonym">Trachynia distachya</name>
    <dbReference type="NCBI Taxonomy" id="15368"/>
    <lineage>
        <taxon>Eukaryota</taxon>
        <taxon>Viridiplantae</taxon>
        <taxon>Streptophyta</taxon>
        <taxon>Embryophyta</taxon>
        <taxon>Tracheophyta</taxon>
        <taxon>Spermatophyta</taxon>
        <taxon>Magnoliopsida</taxon>
        <taxon>Liliopsida</taxon>
        <taxon>Poales</taxon>
        <taxon>Poaceae</taxon>
        <taxon>BOP clade</taxon>
        <taxon>Pooideae</taxon>
        <taxon>Stipodae</taxon>
        <taxon>Brachypodieae</taxon>
        <taxon>Brachypodium</taxon>
    </lineage>
</organism>
<dbReference type="PANTHER" id="PTHR33264">
    <property type="entry name" value="EXPRESSED PROTEIN"/>
    <property type="match status" value="1"/>
</dbReference>
<sequence>MPRTAAFFFIFSSSSRLRPASIDSPSPRPGRGRKVPDAATAENRFLYRRDEVAFVEAALTTTDQPPAGALLRVELLSRARASGRPSSLIPSMAAAVARVHHPQVHHRVSARGEGRHSSDTATMAAGAVRAHSHHHRAASAPAAVVSRTEDRRLRRSPLPVEQRLRRRGRAPGCGEVAGGTAAGCAAVSCCLPLAVVELVVLAAVRAPAALCQRSISKRRRAARRKETEDDLAIASAPASAGDASPTSVALAKNSALEAANDDEAWPCWSLLKPAAVAAAAEELAEAEEEVWARFCGNGFWRSPEETW</sequence>
<reference evidence="3" key="3">
    <citation type="submission" date="2018-08" db="UniProtKB">
        <authorList>
            <consortium name="EnsemblPlants"/>
        </authorList>
    </citation>
    <scope>IDENTIFICATION</scope>
    <source>
        <strain evidence="3">cv. Bd21</strain>
    </source>
</reference>
<accession>A0A0Q3P9T0</accession>
<dbReference type="ExpressionAtlas" id="A0A0Q3P9T0">
    <property type="expression patterns" value="baseline"/>
</dbReference>
<dbReference type="EMBL" id="CM000883">
    <property type="protein sequence ID" value="KQJ85729.1"/>
    <property type="molecule type" value="Genomic_DNA"/>
</dbReference>
<protein>
    <submittedName>
        <fullName evidence="2 3">Uncharacterized protein</fullName>
    </submittedName>
</protein>
<evidence type="ECO:0000313" key="3">
    <source>
        <dbReference type="EnsemblPlants" id="KQJ85729"/>
    </source>
</evidence>
<evidence type="ECO:0000256" key="1">
    <source>
        <dbReference type="SAM" id="MobiDB-lite"/>
    </source>
</evidence>
<proteinExistence type="predicted"/>
<feature type="region of interest" description="Disordered" evidence="1">
    <location>
        <begin position="133"/>
        <end position="154"/>
    </location>
</feature>
<feature type="compositionally biased region" description="Low complexity" evidence="1">
    <location>
        <begin position="232"/>
        <end position="244"/>
    </location>
</feature>
<dbReference type="FunCoup" id="A0A0Q3P9T0">
    <property type="interactions" value="476"/>
</dbReference>
<evidence type="ECO:0000313" key="4">
    <source>
        <dbReference type="Proteomes" id="UP000008810"/>
    </source>
</evidence>
<reference evidence="2 3" key="1">
    <citation type="journal article" date="2010" name="Nature">
        <title>Genome sequencing and analysis of the model grass Brachypodium distachyon.</title>
        <authorList>
            <consortium name="International Brachypodium Initiative"/>
        </authorList>
    </citation>
    <scope>NUCLEOTIDE SEQUENCE [LARGE SCALE GENOMIC DNA]</scope>
    <source>
        <strain evidence="2 3">Bd21</strain>
    </source>
</reference>
<feature type="region of interest" description="Disordered" evidence="1">
    <location>
        <begin position="219"/>
        <end position="245"/>
    </location>
</feature>
<reference evidence="2" key="2">
    <citation type="submission" date="2017-06" db="EMBL/GenBank/DDBJ databases">
        <title>WGS assembly of Brachypodium distachyon.</title>
        <authorList>
            <consortium name="The International Brachypodium Initiative"/>
            <person name="Lucas S."/>
            <person name="Harmon-Smith M."/>
            <person name="Lail K."/>
            <person name="Tice H."/>
            <person name="Grimwood J."/>
            <person name="Bruce D."/>
            <person name="Barry K."/>
            <person name="Shu S."/>
            <person name="Lindquist E."/>
            <person name="Wang M."/>
            <person name="Pitluck S."/>
            <person name="Vogel J.P."/>
            <person name="Garvin D.F."/>
            <person name="Mockler T.C."/>
            <person name="Schmutz J."/>
            <person name="Rokhsar D."/>
            <person name="Bevan M.W."/>
        </authorList>
    </citation>
    <scope>NUCLEOTIDE SEQUENCE</scope>
    <source>
        <strain evidence="2">Bd21</strain>
    </source>
</reference>